<evidence type="ECO:0000313" key="13">
    <source>
        <dbReference type="EMBL" id="WGS64948.1"/>
    </source>
</evidence>
<evidence type="ECO:0000256" key="8">
    <source>
        <dbReference type="ARBA" id="ARBA00023284"/>
    </source>
</evidence>
<dbReference type="Gene3D" id="3.40.30.10">
    <property type="entry name" value="Glutaredoxin"/>
    <property type="match status" value="1"/>
</dbReference>
<dbReference type="CDD" id="cd03017">
    <property type="entry name" value="PRX_BCP"/>
    <property type="match status" value="1"/>
</dbReference>
<keyword evidence="5" id="KW-0049">Antioxidant</keyword>
<evidence type="ECO:0000256" key="9">
    <source>
        <dbReference type="ARBA" id="ARBA00032824"/>
    </source>
</evidence>
<keyword evidence="8" id="KW-0676">Redox-active center</keyword>
<evidence type="ECO:0000313" key="14">
    <source>
        <dbReference type="Proteomes" id="UP001232493"/>
    </source>
</evidence>
<comment type="similarity">
    <text evidence="10">Belongs to the peroxiredoxin family. BCP/PrxQ subfamily.</text>
</comment>
<dbReference type="Pfam" id="PF00578">
    <property type="entry name" value="AhpC-TSA"/>
    <property type="match status" value="1"/>
</dbReference>
<proteinExistence type="inferred from homology"/>
<evidence type="ECO:0000256" key="1">
    <source>
        <dbReference type="ARBA" id="ARBA00003330"/>
    </source>
</evidence>
<feature type="domain" description="Thioredoxin" evidence="12">
    <location>
        <begin position="5"/>
        <end position="158"/>
    </location>
</feature>
<comment type="catalytic activity">
    <reaction evidence="11">
        <text>a hydroperoxide + [thioredoxin]-dithiol = an alcohol + [thioredoxin]-disulfide + H2O</text>
        <dbReference type="Rhea" id="RHEA:62620"/>
        <dbReference type="Rhea" id="RHEA-COMP:10698"/>
        <dbReference type="Rhea" id="RHEA-COMP:10700"/>
        <dbReference type="ChEBI" id="CHEBI:15377"/>
        <dbReference type="ChEBI" id="CHEBI:29950"/>
        <dbReference type="ChEBI" id="CHEBI:30879"/>
        <dbReference type="ChEBI" id="CHEBI:35924"/>
        <dbReference type="ChEBI" id="CHEBI:50058"/>
        <dbReference type="EC" id="1.11.1.24"/>
    </reaction>
</comment>
<dbReference type="EMBL" id="CP069362">
    <property type="protein sequence ID" value="WGS64948.1"/>
    <property type="molecule type" value="Genomic_DNA"/>
</dbReference>
<name>A0ABY8PQM6_9BACT</name>
<dbReference type="InterPro" id="IPR013766">
    <property type="entry name" value="Thioredoxin_domain"/>
</dbReference>
<evidence type="ECO:0000256" key="7">
    <source>
        <dbReference type="ARBA" id="ARBA00023157"/>
    </source>
</evidence>
<comment type="subunit">
    <text evidence="2">Monomer.</text>
</comment>
<protein>
    <recommendedName>
        <fullName evidence="3">thioredoxin-dependent peroxiredoxin</fullName>
        <ecNumber evidence="3">1.11.1.24</ecNumber>
    </recommendedName>
    <alternativeName>
        <fullName evidence="9">Thioredoxin peroxidase</fullName>
    </alternativeName>
</protein>
<evidence type="ECO:0000259" key="12">
    <source>
        <dbReference type="PROSITE" id="PS51352"/>
    </source>
</evidence>
<evidence type="ECO:0000256" key="3">
    <source>
        <dbReference type="ARBA" id="ARBA00013017"/>
    </source>
</evidence>
<keyword evidence="7" id="KW-1015">Disulfide bond</keyword>
<dbReference type="PROSITE" id="PS51352">
    <property type="entry name" value="THIOREDOXIN_2"/>
    <property type="match status" value="1"/>
</dbReference>
<evidence type="ECO:0000256" key="5">
    <source>
        <dbReference type="ARBA" id="ARBA00022862"/>
    </source>
</evidence>
<comment type="function">
    <text evidence="1">Thiol-specific peroxidase that catalyzes the reduction of hydrogen peroxide and organic hydroperoxides to water and alcohols, respectively. Plays a role in cell protection against oxidative stress by detoxifying peroxides and as sensor of hydrogen peroxide-mediated signaling events.</text>
</comment>
<dbReference type="InterPro" id="IPR024706">
    <property type="entry name" value="Peroxiredoxin_AhpC-typ"/>
</dbReference>
<evidence type="ECO:0000256" key="2">
    <source>
        <dbReference type="ARBA" id="ARBA00011245"/>
    </source>
</evidence>
<gene>
    <name evidence="13" type="ORF">JRV97_11425</name>
</gene>
<evidence type="ECO:0000256" key="11">
    <source>
        <dbReference type="ARBA" id="ARBA00049091"/>
    </source>
</evidence>
<dbReference type="SUPFAM" id="SSF52833">
    <property type="entry name" value="Thioredoxin-like"/>
    <property type="match status" value="1"/>
</dbReference>
<dbReference type="InterPro" id="IPR000866">
    <property type="entry name" value="AhpC/TSA"/>
</dbReference>
<keyword evidence="4" id="KW-0575">Peroxidase</keyword>
<organism evidence="13 14">
    <name type="scientific">Marinitoga aeolica</name>
    <dbReference type="NCBI Taxonomy" id="2809031"/>
    <lineage>
        <taxon>Bacteria</taxon>
        <taxon>Thermotogati</taxon>
        <taxon>Thermotogota</taxon>
        <taxon>Thermotogae</taxon>
        <taxon>Petrotogales</taxon>
        <taxon>Petrotogaceae</taxon>
        <taxon>Marinitoga</taxon>
    </lineage>
</organism>
<keyword evidence="6" id="KW-0560">Oxidoreductase</keyword>
<dbReference type="EC" id="1.11.1.24" evidence="3"/>
<evidence type="ECO:0000256" key="6">
    <source>
        <dbReference type="ARBA" id="ARBA00023002"/>
    </source>
</evidence>
<evidence type="ECO:0000256" key="4">
    <source>
        <dbReference type="ARBA" id="ARBA00022559"/>
    </source>
</evidence>
<evidence type="ECO:0000256" key="10">
    <source>
        <dbReference type="ARBA" id="ARBA00038489"/>
    </source>
</evidence>
<accession>A0ABY8PQM6</accession>
<dbReference type="PANTHER" id="PTHR42801:SF4">
    <property type="entry name" value="AHPC_TSA FAMILY PROTEIN"/>
    <property type="match status" value="1"/>
</dbReference>
<dbReference type="PIRSF" id="PIRSF000239">
    <property type="entry name" value="AHPC"/>
    <property type="match status" value="1"/>
</dbReference>
<dbReference type="InterPro" id="IPR036249">
    <property type="entry name" value="Thioredoxin-like_sf"/>
</dbReference>
<reference evidence="13 14" key="1">
    <citation type="submission" date="2021-02" db="EMBL/GenBank/DDBJ databases">
        <title>Characterization of Marinitoga sp. nov. str. BP5-C20A.</title>
        <authorList>
            <person name="Erauso G."/>
            <person name="Postec A."/>
        </authorList>
    </citation>
    <scope>NUCLEOTIDE SEQUENCE [LARGE SCALE GENOMIC DNA]</scope>
    <source>
        <strain evidence="13 14">BP5-C20A</strain>
    </source>
</reference>
<dbReference type="PANTHER" id="PTHR42801">
    <property type="entry name" value="THIOREDOXIN-DEPENDENT PEROXIDE REDUCTASE"/>
    <property type="match status" value="1"/>
</dbReference>
<dbReference type="RefSeq" id="WP_280999003.1">
    <property type="nucleotide sequence ID" value="NZ_CP069362.1"/>
</dbReference>
<sequence length="158" mass="18211">MGYVKYNIGDKVDFEIVETNGEIIKSEDLKGKWIVLYFYPKDNTPGCTTEAKDFTSLIDEFHKLNAEVIGVSPDSIDKHKKFISKHDLKVKLGSDENKELLEKFGVWQLKKNFGKEYYGVVRTTILIDPEGKIAYLWEKVKVKGHAEDVLNKIKQLQK</sequence>
<keyword evidence="14" id="KW-1185">Reference proteome</keyword>
<dbReference type="InterPro" id="IPR050924">
    <property type="entry name" value="Peroxiredoxin_BCP/PrxQ"/>
</dbReference>
<dbReference type="Proteomes" id="UP001232493">
    <property type="component" value="Chromosome"/>
</dbReference>